<dbReference type="PANTHER" id="PTHR24421">
    <property type="entry name" value="NITRATE/NITRITE SENSOR PROTEIN NARX-RELATED"/>
    <property type="match status" value="1"/>
</dbReference>
<evidence type="ECO:0000256" key="4">
    <source>
        <dbReference type="ARBA" id="ARBA00022777"/>
    </source>
</evidence>
<evidence type="ECO:0000313" key="8">
    <source>
        <dbReference type="Proteomes" id="UP000008229"/>
    </source>
</evidence>
<evidence type="ECO:0000259" key="6">
    <source>
        <dbReference type="Pfam" id="PF02518"/>
    </source>
</evidence>
<proteinExistence type="predicted"/>
<reference evidence="7 8" key="1">
    <citation type="journal article" date="2010" name="Stand. Genomic Sci.">
        <title>Complete genome sequence of Conexibacter woesei type strain (ID131577).</title>
        <authorList>
            <person name="Pukall R."/>
            <person name="Lapidus A."/>
            <person name="Glavina Del Rio T."/>
            <person name="Copeland A."/>
            <person name="Tice H."/>
            <person name="Cheng J.-F."/>
            <person name="Lucas S."/>
            <person name="Chen F."/>
            <person name="Nolan M."/>
            <person name="Bruce D."/>
            <person name="Goodwin L."/>
            <person name="Pitluck S."/>
            <person name="Mavromatis K."/>
            <person name="Ivanova N."/>
            <person name="Ovchinnikova G."/>
            <person name="Pati A."/>
            <person name="Chen A."/>
            <person name="Palaniappan K."/>
            <person name="Land M."/>
            <person name="Hauser L."/>
            <person name="Chang Y.-J."/>
            <person name="Jeffries C.D."/>
            <person name="Chain P."/>
            <person name="Meincke L."/>
            <person name="Sims D."/>
            <person name="Brettin T."/>
            <person name="Detter J.C."/>
            <person name="Rohde M."/>
            <person name="Goeker M."/>
            <person name="Bristow J."/>
            <person name="Eisen J.A."/>
            <person name="Markowitz V."/>
            <person name="Kyrpides N.C."/>
            <person name="Klenk H.-P."/>
            <person name="Hugenholtz P."/>
        </authorList>
    </citation>
    <scope>NUCLEOTIDE SEQUENCE [LARGE SCALE GENOMIC DNA]</scope>
    <source>
        <strain evidence="8">DSM 14684 / CIP 108061 / JCM 11494 / NBRC 100937 / ID131577</strain>
    </source>
</reference>
<dbReference type="GO" id="GO:0000160">
    <property type="term" value="P:phosphorelay signal transduction system"/>
    <property type="evidence" value="ECO:0007669"/>
    <property type="project" value="UniProtKB-KW"/>
</dbReference>
<evidence type="ECO:0000256" key="3">
    <source>
        <dbReference type="ARBA" id="ARBA00022679"/>
    </source>
</evidence>
<comment type="catalytic activity">
    <reaction evidence="1">
        <text>ATP + protein L-histidine = ADP + protein N-phospho-L-histidine.</text>
        <dbReference type="EC" id="2.7.13.3"/>
    </reaction>
</comment>
<organism evidence="7 8">
    <name type="scientific">Conexibacter woesei (strain DSM 14684 / CCUG 47730 / CIP 108061 / JCM 11494 / NBRC 100937 / ID131577)</name>
    <dbReference type="NCBI Taxonomy" id="469383"/>
    <lineage>
        <taxon>Bacteria</taxon>
        <taxon>Bacillati</taxon>
        <taxon>Actinomycetota</taxon>
        <taxon>Thermoleophilia</taxon>
        <taxon>Solirubrobacterales</taxon>
        <taxon>Conexibacteraceae</taxon>
        <taxon>Conexibacter</taxon>
    </lineage>
</organism>
<dbReference type="PANTHER" id="PTHR24421:SF61">
    <property type="entry name" value="OXYGEN SENSOR HISTIDINE KINASE NREB"/>
    <property type="match status" value="1"/>
</dbReference>
<evidence type="ECO:0000313" key="7">
    <source>
        <dbReference type="EMBL" id="ADB48598.1"/>
    </source>
</evidence>
<dbReference type="STRING" id="469383.Cwoe_0162"/>
<dbReference type="InterPro" id="IPR004358">
    <property type="entry name" value="Sig_transdc_His_kin-like_C"/>
</dbReference>
<dbReference type="SUPFAM" id="SSF55874">
    <property type="entry name" value="ATPase domain of HSP90 chaperone/DNA topoisomerase II/histidine kinase"/>
    <property type="match status" value="1"/>
</dbReference>
<accession>D3F520</accession>
<protein>
    <recommendedName>
        <fullName evidence="2">histidine kinase</fullName>
        <ecNumber evidence="2">2.7.13.3</ecNumber>
    </recommendedName>
</protein>
<dbReference type="AlphaFoldDB" id="D3F520"/>
<gene>
    <name evidence="7" type="ordered locus">Cwoe_0162</name>
</gene>
<keyword evidence="5" id="KW-0902">Two-component regulatory system</keyword>
<dbReference type="Proteomes" id="UP000008229">
    <property type="component" value="Chromosome"/>
</dbReference>
<dbReference type="CDD" id="cd16917">
    <property type="entry name" value="HATPase_UhpB-NarQ-NarX-like"/>
    <property type="match status" value="1"/>
</dbReference>
<dbReference type="eggNOG" id="COG4585">
    <property type="taxonomic scope" value="Bacteria"/>
</dbReference>
<keyword evidence="8" id="KW-1185">Reference proteome</keyword>
<dbReference type="EC" id="2.7.13.3" evidence="2"/>
<reference evidence="8" key="2">
    <citation type="submission" date="2010-01" db="EMBL/GenBank/DDBJ databases">
        <title>The complete genome of Conexibacter woesei DSM 14684.</title>
        <authorList>
            <consortium name="US DOE Joint Genome Institute (JGI-PGF)"/>
            <person name="Lucas S."/>
            <person name="Copeland A."/>
            <person name="Lapidus A."/>
            <person name="Glavina del Rio T."/>
            <person name="Dalin E."/>
            <person name="Tice H."/>
            <person name="Bruce D."/>
            <person name="Goodwin L."/>
            <person name="Pitluck S."/>
            <person name="Kyrpides N."/>
            <person name="Mavromatis K."/>
            <person name="Ivanova N."/>
            <person name="Mikhailova N."/>
            <person name="Chertkov O."/>
            <person name="Brettin T."/>
            <person name="Detter J.C."/>
            <person name="Han C."/>
            <person name="Larimer F."/>
            <person name="Land M."/>
            <person name="Hauser L."/>
            <person name="Markowitz V."/>
            <person name="Cheng J.-F."/>
            <person name="Hugenholtz P."/>
            <person name="Woyke T."/>
            <person name="Wu D."/>
            <person name="Pukall R."/>
            <person name="Steenblock K."/>
            <person name="Schneider S."/>
            <person name="Klenk H.-P."/>
            <person name="Eisen J.A."/>
        </authorList>
    </citation>
    <scope>NUCLEOTIDE SEQUENCE [LARGE SCALE GENOMIC DNA]</scope>
    <source>
        <strain evidence="8">DSM 14684 / CIP 108061 / JCM 11494 / NBRC 100937 / ID131577</strain>
    </source>
</reference>
<name>D3F520_CONWI</name>
<dbReference type="InterPro" id="IPR003594">
    <property type="entry name" value="HATPase_dom"/>
</dbReference>
<evidence type="ECO:0000256" key="5">
    <source>
        <dbReference type="ARBA" id="ARBA00023012"/>
    </source>
</evidence>
<dbReference type="GO" id="GO:0004673">
    <property type="term" value="F:protein histidine kinase activity"/>
    <property type="evidence" value="ECO:0007669"/>
    <property type="project" value="UniProtKB-EC"/>
</dbReference>
<feature type="domain" description="Histidine kinase/HSP90-like ATPase" evidence="6">
    <location>
        <begin position="157"/>
        <end position="247"/>
    </location>
</feature>
<dbReference type="InterPro" id="IPR036890">
    <property type="entry name" value="HATPase_C_sf"/>
</dbReference>
<dbReference type="Gene3D" id="3.30.565.10">
    <property type="entry name" value="Histidine kinase-like ATPase, C-terminal domain"/>
    <property type="match status" value="1"/>
</dbReference>
<evidence type="ECO:0000256" key="1">
    <source>
        <dbReference type="ARBA" id="ARBA00000085"/>
    </source>
</evidence>
<dbReference type="Pfam" id="PF02518">
    <property type="entry name" value="HATPase_c"/>
    <property type="match status" value="1"/>
</dbReference>
<dbReference type="KEGG" id="cwo:Cwoe_0162"/>
<dbReference type="PRINTS" id="PR00344">
    <property type="entry name" value="BCTRLSENSOR"/>
</dbReference>
<dbReference type="InterPro" id="IPR050482">
    <property type="entry name" value="Sensor_HK_TwoCompSys"/>
</dbReference>
<keyword evidence="4 7" id="KW-0418">Kinase</keyword>
<keyword evidence="3" id="KW-0808">Transferase</keyword>
<sequence>MGARQMRKRRPKNRSFDMALKQSGTIADISKVKRPAPTLSVPRPMADAAVVQAAVETERAHTRAWLHDSVLQVLEYIASGGYADEPDAAALSRVAADAAAELRAYVEGDTAQEAAGGHGELCERLCIVVAEERALADHEIGLIFGEQERELTGRQAEQLAAATAEALRNTRKHARATRALVTCDVVGAAATVIVSDDGAGFDVAGVRRGGAGLRESIVGRLAREGGAATIRSRPGHGTRVTLRLPLDAGADAEQGRAA</sequence>
<dbReference type="HOGENOM" id="CLU_1076502_0_0_11"/>
<dbReference type="EMBL" id="CP001854">
    <property type="protein sequence ID" value="ADB48598.1"/>
    <property type="molecule type" value="Genomic_DNA"/>
</dbReference>
<evidence type="ECO:0000256" key="2">
    <source>
        <dbReference type="ARBA" id="ARBA00012438"/>
    </source>
</evidence>